<dbReference type="PROSITE" id="PS00021">
    <property type="entry name" value="KRINGLE_1"/>
    <property type="match status" value="1"/>
</dbReference>
<keyword evidence="1 7" id="KW-0420">Kringle</keyword>
<dbReference type="FunFam" id="2.40.20.10:FF:000001">
    <property type="entry name" value="Urokinase-type plasminogen activator"/>
    <property type="match status" value="1"/>
</dbReference>
<accession>A0A8C4M5S5</accession>
<dbReference type="SMART" id="SM00130">
    <property type="entry name" value="KR"/>
    <property type="match status" value="1"/>
</dbReference>
<dbReference type="InterPro" id="IPR050759">
    <property type="entry name" value="Serine_protease_kringle"/>
</dbReference>
<dbReference type="InterPro" id="IPR038178">
    <property type="entry name" value="Kringle_sf"/>
</dbReference>
<dbReference type="Pfam" id="PF00051">
    <property type="entry name" value="Kringle"/>
    <property type="match status" value="1"/>
</dbReference>
<keyword evidence="6" id="KW-1015">Disulfide bond</keyword>
<keyword evidence="5" id="KW-0720">Serine protease</keyword>
<evidence type="ECO:0000256" key="4">
    <source>
        <dbReference type="ARBA" id="ARBA00022801"/>
    </source>
</evidence>
<dbReference type="GO" id="GO:0006508">
    <property type="term" value="P:proteolysis"/>
    <property type="evidence" value="ECO:0007669"/>
    <property type="project" value="UniProtKB-KW"/>
</dbReference>
<protein>
    <recommendedName>
        <fullName evidence="8">Kringle domain-containing protein</fullName>
    </recommendedName>
</protein>
<dbReference type="CDD" id="cd00108">
    <property type="entry name" value="KR"/>
    <property type="match status" value="1"/>
</dbReference>
<dbReference type="OMA" id="VPRCENT"/>
<reference evidence="9" key="1">
    <citation type="submission" date="2023-03" db="UniProtKB">
        <authorList>
            <consortium name="Ensembl"/>
        </authorList>
    </citation>
    <scope>IDENTIFICATION</scope>
</reference>
<dbReference type="PANTHER" id="PTHR24261:SF7">
    <property type="entry name" value="KRINGLE DOMAIN-CONTAINING PROTEIN"/>
    <property type="match status" value="1"/>
</dbReference>
<dbReference type="PANTHER" id="PTHR24261">
    <property type="entry name" value="PLASMINOGEN-RELATED"/>
    <property type="match status" value="1"/>
</dbReference>
<keyword evidence="2" id="KW-0645">Protease</keyword>
<comment type="caution">
    <text evidence="7">Lacks conserved residue(s) required for the propagation of feature annotation.</text>
</comment>
<dbReference type="PROSITE" id="PS50070">
    <property type="entry name" value="KRINGLE_2"/>
    <property type="match status" value="1"/>
</dbReference>
<dbReference type="InterPro" id="IPR013806">
    <property type="entry name" value="Kringle-like"/>
</dbReference>
<organism evidence="9">
    <name type="scientific">Equus asinus asinus</name>
    <dbReference type="NCBI Taxonomy" id="83772"/>
    <lineage>
        <taxon>Eukaryota</taxon>
        <taxon>Metazoa</taxon>
        <taxon>Chordata</taxon>
        <taxon>Craniata</taxon>
        <taxon>Vertebrata</taxon>
        <taxon>Euteleostomi</taxon>
        <taxon>Mammalia</taxon>
        <taxon>Eutheria</taxon>
        <taxon>Laurasiatheria</taxon>
        <taxon>Perissodactyla</taxon>
        <taxon>Equidae</taxon>
        <taxon>Equus</taxon>
    </lineage>
</organism>
<evidence type="ECO:0000256" key="1">
    <source>
        <dbReference type="ARBA" id="ARBA00022572"/>
    </source>
</evidence>
<sequence>MSSDDCYVGDGYSYRGKMSRTVNQHLCLYWNSHLLLQENYNMFMENAEVHGIGEHNFCRNPDGDKKPWCFIKANHGKVKWEYCDISACSALGKTMAVWRPG</sequence>
<dbReference type="Ensembl" id="ENSEAST00005023572.1">
    <property type="protein sequence ID" value="ENSEASP00005021725.1"/>
    <property type="gene ID" value="ENSEASG00005014842.1"/>
</dbReference>
<keyword evidence="3" id="KW-0732">Signal</keyword>
<name>A0A8C4M5S5_EQUAS</name>
<proteinExistence type="predicted"/>
<evidence type="ECO:0000256" key="7">
    <source>
        <dbReference type="PROSITE-ProRule" id="PRU00121"/>
    </source>
</evidence>
<evidence type="ECO:0000256" key="5">
    <source>
        <dbReference type="ARBA" id="ARBA00022825"/>
    </source>
</evidence>
<dbReference type="InterPro" id="IPR018056">
    <property type="entry name" value="Kringle_CS"/>
</dbReference>
<evidence type="ECO:0000256" key="2">
    <source>
        <dbReference type="ARBA" id="ARBA00022670"/>
    </source>
</evidence>
<dbReference type="GO" id="GO:0008236">
    <property type="term" value="F:serine-type peptidase activity"/>
    <property type="evidence" value="ECO:0007669"/>
    <property type="project" value="UniProtKB-KW"/>
</dbReference>
<dbReference type="PRINTS" id="PR00018">
    <property type="entry name" value="KRINGLE"/>
</dbReference>
<dbReference type="InterPro" id="IPR000001">
    <property type="entry name" value="Kringle"/>
</dbReference>
<dbReference type="AlphaFoldDB" id="A0A8C4M5S5"/>
<evidence type="ECO:0000256" key="3">
    <source>
        <dbReference type="ARBA" id="ARBA00022729"/>
    </source>
</evidence>
<keyword evidence="4" id="KW-0378">Hydrolase</keyword>
<dbReference type="Gene3D" id="2.40.20.10">
    <property type="entry name" value="Plasminogen Kringle 4"/>
    <property type="match status" value="1"/>
</dbReference>
<feature type="domain" description="Kringle" evidence="8">
    <location>
        <begin position="5"/>
        <end position="88"/>
    </location>
</feature>
<evidence type="ECO:0000256" key="6">
    <source>
        <dbReference type="ARBA" id="ARBA00023157"/>
    </source>
</evidence>
<evidence type="ECO:0000259" key="8">
    <source>
        <dbReference type="PROSITE" id="PS50070"/>
    </source>
</evidence>
<dbReference type="SUPFAM" id="SSF57440">
    <property type="entry name" value="Kringle-like"/>
    <property type="match status" value="1"/>
</dbReference>
<evidence type="ECO:0000313" key="9">
    <source>
        <dbReference type="Ensembl" id="ENSEASP00005021725.1"/>
    </source>
</evidence>